<proteinExistence type="inferred from homology"/>
<evidence type="ECO:0000256" key="1">
    <source>
        <dbReference type="ARBA" id="ARBA00004651"/>
    </source>
</evidence>
<feature type="transmembrane region" description="Helical" evidence="8">
    <location>
        <begin position="150"/>
        <end position="170"/>
    </location>
</feature>
<protein>
    <submittedName>
        <fullName evidence="9">Rod shape-determining protein MreD</fullName>
    </submittedName>
</protein>
<evidence type="ECO:0000313" key="9">
    <source>
        <dbReference type="EMBL" id="AOR75942.1"/>
    </source>
</evidence>
<feature type="transmembrane region" description="Helical" evidence="8">
    <location>
        <begin position="121"/>
        <end position="144"/>
    </location>
</feature>
<dbReference type="GO" id="GO:0008360">
    <property type="term" value="P:regulation of cell shape"/>
    <property type="evidence" value="ECO:0007669"/>
    <property type="project" value="UniProtKB-KW"/>
</dbReference>
<accession>A0A1D8A1I7</accession>
<evidence type="ECO:0000256" key="6">
    <source>
        <dbReference type="ARBA" id="ARBA00022989"/>
    </source>
</evidence>
<evidence type="ECO:0000256" key="7">
    <source>
        <dbReference type="ARBA" id="ARBA00023136"/>
    </source>
</evidence>
<dbReference type="GO" id="GO:0005886">
    <property type="term" value="C:plasma membrane"/>
    <property type="evidence" value="ECO:0007669"/>
    <property type="project" value="UniProtKB-SubCell"/>
</dbReference>
<gene>
    <name evidence="9" type="ORF">BES08_03655</name>
</gene>
<evidence type="ECO:0000313" key="10">
    <source>
        <dbReference type="Proteomes" id="UP000094626"/>
    </source>
</evidence>
<comment type="subcellular location">
    <subcellularLocation>
        <location evidence="1">Cell membrane</location>
        <topology evidence="1">Multi-pass membrane protein</topology>
    </subcellularLocation>
</comment>
<reference evidence="10" key="1">
    <citation type="journal article" date="2017" name="J. Biotechnol.">
        <title>Complete genome sequence of Novosphingobium resinovorum SA1, a versatile xenobiotic-degrading bacterium capable of utilizing sulfanilic acid.</title>
        <authorList>
            <person name="Hegedus B."/>
            <person name="Kos P.B."/>
            <person name="Balint B."/>
            <person name="Maroti G."/>
            <person name="Gan H.M."/>
            <person name="Perei K."/>
            <person name="Rakhely G."/>
        </authorList>
    </citation>
    <scope>NUCLEOTIDE SEQUENCE [LARGE SCALE GENOMIC DNA]</scope>
    <source>
        <strain evidence="10">SA1</strain>
    </source>
</reference>
<evidence type="ECO:0000256" key="8">
    <source>
        <dbReference type="SAM" id="Phobius"/>
    </source>
</evidence>
<name>A0A1D8A1I7_9SPHN</name>
<organism evidence="9 10">
    <name type="scientific">Novosphingobium resinovorum</name>
    <dbReference type="NCBI Taxonomy" id="158500"/>
    <lineage>
        <taxon>Bacteria</taxon>
        <taxon>Pseudomonadati</taxon>
        <taxon>Pseudomonadota</taxon>
        <taxon>Alphaproteobacteria</taxon>
        <taxon>Sphingomonadales</taxon>
        <taxon>Sphingomonadaceae</taxon>
        <taxon>Novosphingobium</taxon>
    </lineage>
</organism>
<evidence type="ECO:0000256" key="4">
    <source>
        <dbReference type="ARBA" id="ARBA00022692"/>
    </source>
</evidence>
<dbReference type="KEGG" id="nre:BES08_03655"/>
<keyword evidence="10" id="KW-1185">Reference proteome</keyword>
<keyword evidence="6 8" id="KW-1133">Transmembrane helix</keyword>
<sequence length="184" mass="20120">MIVPLLSGNDTVVKQRINRKPSRTIAGGVPWLTVMLGSLAPGWVLIASAPVLPPLGFLMFIAWRQLRPGLMPMWAGLPLGLFDDLFSGSPFGTAVLLWSLSTIVLDHVETRLPWRNFLTEWLVAIGLIVAYIVLCLGVSNIAGASAPLNVIVPQIVISVIIYPLVGRFVALMDRLRLTPFVVMR</sequence>
<keyword evidence="3" id="KW-1003">Cell membrane</keyword>
<evidence type="ECO:0000256" key="3">
    <source>
        <dbReference type="ARBA" id="ARBA00022475"/>
    </source>
</evidence>
<keyword evidence="7 8" id="KW-0472">Membrane</keyword>
<dbReference type="Proteomes" id="UP000094626">
    <property type="component" value="Chromosome"/>
</dbReference>
<dbReference type="InterPro" id="IPR007227">
    <property type="entry name" value="Cell_shape_determining_MreD"/>
</dbReference>
<evidence type="ECO:0000256" key="5">
    <source>
        <dbReference type="ARBA" id="ARBA00022960"/>
    </source>
</evidence>
<comment type="similarity">
    <text evidence="2">Belongs to the MreD family.</text>
</comment>
<keyword evidence="5" id="KW-0133">Cell shape</keyword>
<dbReference type="NCBIfam" id="TIGR03426">
    <property type="entry name" value="shape_MreD"/>
    <property type="match status" value="1"/>
</dbReference>
<feature type="transmembrane region" description="Helical" evidence="8">
    <location>
        <begin position="40"/>
        <end position="63"/>
    </location>
</feature>
<evidence type="ECO:0000256" key="2">
    <source>
        <dbReference type="ARBA" id="ARBA00007776"/>
    </source>
</evidence>
<dbReference type="AlphaFoldDB" id="A0A1D8A1I7"/>
<dbReference type="EMBL" id="CP017075">
    <property type="protein sequence ID" value="AOR75942.1"/>
    <property type="molecule type" value="Genomic_DNA"/>
</dbReference>
<keyword evidence="4 8" id="KW-0812">Transmembrane</keyword>